<comment type="caution">
    <text evidence="1">The sequence shown here is derived from an EMBL/GenBank/DDBJ whole genome shotgun (WGS) entry which is preliminary data.</text>
</comment>
<reference evidence="1 2" key="1">
    <citation type="journal article" date="2024" name="Plant Biotechnol. J.">
        <title>Dendrobium thyrsiflorum genome and its molecular insights into genes involved in important horticultural traits.</title>
        <authorList>
            <person name="Chen B."/>
            <person name="Wang J.Y."/>
            <person name="Zheng P.J."/>
            <person name="Li K.L."/>
            <person name="Liang Y.M."/>
            <person name="Chen X.F."/>
            <person name="Zhang C."/>
            <person name="Zhao X."/>
            <person name="He X."/>
            <person name="Zhang G.Q."/>
            <person name="Liu Z.J."/>
            <person name="Xu Q."/>
        </authorList>
    </citation>
    <scope>NUCLEOTIDE SEQUENCE [LARGE SCALE GENOMIC DNA]</scope>
    <source>
        <strain evidence="1">GZMU011</strain>
    </source>
</reference>
<dbReference type="AlphaFoldDB" id="A0ABD0UZ59"/>
<accession>A0ABD0UZ59</accession>
<dbReference type="PANTHER" id="PTHR37265:SF5">
    <property type="entry name" value="OS01G0195300 PROTEIN"/>
    <property type="match status" value="1"/>
</dbReference>
<gene>
    <name evidence="1" type="ORF">M5K25_012923</name>
</gene>
<evidence type="ECO:0000313" key="1">
    <source>
        <dbReference type="EMBL" id="KAL0917828.1"/>
    </source>
</evidence>
<name>A0ABD0UZ59_DENTH</name>
<protein>
    <submittedName>
        <fullName evidence="1">Uncharacterized protein</fullName>
    </submittedName>
</protein>
<organism evidence="1 2">
    <name type="scientific">Dendrobium thyrsiflorum</name>
    <name type="common">Pinecone-like raceme dendrobium</name>
    <name type="synonym">Orchid</name>
    <dbReference type="NCBI Taxonomy" id="117978"/>
    <lineage>
        <taxon>Eukaryota</taxon>
        <taxon>Viridiplantae</taxon>
        <taxon>Streptophyta</taxon>
        <taxon>Embryophyta</taxon>
        <taxon>Tracheophyta</taxon>
        <taxon>Spermatophyta</taxon>
        <taxon>Magnoliopsida</taxon>
        <taxon>Liliopsida</taxon>
        <taxon>Asparagales</taxon>
        <taxon>Orchidaceae</taxon>
        <taxon>Epidendroideae</taxon>
        <taxon>Malaxideae</taxon>
        <taxon>Dendrobiinae</taxon>
        <taxon>Dendrobium</taxon>
    </lineage>
</organism>
<sequence>MGRDENHRCRQCNDALGNDRNDVIDGEDMISLSVIAKIPVILDEEEELIGIEEETVTEVMRWLEREMSSPPPVQPVISGNQESCGPSISNSSSTVMANVDTSGGGGCLSFFFGAPAGDGFSRPEFPAARIRAWIEGLDRCGGRVRW</sequence>
<dbReference type="PANTHER" id="PTHR37265">
    <property type="entry name" value="OS01G0195300 PROTEIN"/>
    <property type="match status" value="1"/>
</dbReference>
<dbReference type="EMBL" id="JANQDX010000010">
    <property type="protein sequence ID" value="KAL0917828.1"/>
    <property type="molecule type" value="Genomic_DNA"/>
</dbReference>
<keyword evidence="2" id="KW-1185">Reference proteome</keyword>
<proteinExistence type="predicted"/>
<dbReference type="Proteomes" id="UP001552299">
    <property type="component" value="Unassembled WGS sequence"/>
</dbReference>
<evidence type="ECO:0000313" key="2">
    <source>
        <dbReference type="Proteomes" id="UP001552299"/>
    </source>
</evidence>